<keyword evidence="6" id="KW-0460">Magnesium</keyword>
<reference evidence="14" key="2">
    <citation type="submission" date="2021-04" db="EMBL/GenBank/DDBJ databases">
        <authorList>
            <person name="Gilroy R."/>
        </authorList>
    </citation>
    <scope>NUCLEOTIDE SEQUENCE</scope>
    <source>
        <strain evidence="14">ChiHjej12B11-16260</strain>
    </source>
</reference>
<evidence type="ECO:0000256" key="5">
    <source>
        <dbReference type="ARBA" id="ARBA00022801"/>
    </source>
</evidence>
<keyword evidence="4 12" id="KW-0255">Endonuclease</keyword>
<evidence type="ECO:0000256" key="8">
    <source>
        <dbReference type="ARBA" id="ARBA00023118"/>
    </source>
</evidence>
<gene>
    <name evidence="14" type="ORF">H9982_03970</name>
</gene>
<evidence type="ECO:0000313" key="14">
    <source>
        <dbReference type="EMBL" id="HIX45358.1"/>
    </source>
</evidence>
<comment type="cofactor">
    <cofactor evidence="1">
        <name>Mg(2+)</name>
        <dbReference type="ChEBI" id="CHEBI:18420"/>
    </cofactor>
</comment>
<evidence type="ECO:0000256" key="1">
    <source>
        <dbReference type="ARBA" id="ARBA00001946"/>
    </source>
</evidence>
<dbReference type="AlphaFoldDB" id="A0A9D1VRQ0"/>
<evidence type="ECO:0000256" key="2">
    <source>
        <dbReference type="ARBA" id="ARBA00022722"/>
    </source>
</evidence>
<dbReference type="InterPro" id="IPR041383">
    <property type="entry name" value="RuvC_III"/>
</dbReference>
<dbReference type="InterPro" id="IPR028629">
    <property type="entry name" value="Cas9"/>
</dbReference>
<proteinExistence type="predicted"/>
<comment type="subunit">
    <text evidence="11">Monomer. Binds crRNA and tracrRNA.</text>
</comment>
<keyword evidence="3" id="KW-0479">Metal-binding</keyword>
<dbReference type="NCBIfam" id="TIGR01865">
    <property type="entry name" value="cas_Csn1"/>
    <property type="match status" value="1"/>
</dbReference>
<dbReference type="GO" id="GO:0004519">
    <property type="term" value="F:endonuclease activity"/>
    <property type="evidence" value="ECO:0007669"/>
    <property type="project" value="UniProtKB-UniRule"/>
</dbReference>
<keyword evidence="10" id="KW-0464">Manganese</keyword>
<dbReference type="EMBL" id="DXFB01000108">
    <property type="protein sequence ID" value="HIX45358.1"/>
    <property type="molecule type" value="Genomic_DNA"/>
</dbReference>
<evidence type="ECO:0000256" key="3">
    <source>
        <dbReference type="ARBA" id="ARBA00022723"/>
    </source>
</evidence>
<evidence type="ECO:0000256" key="10">
    <source>
        <dbReference type="ARBA" id="ARBA00023211"/>
    </source>
</evidence>
<accession>A0A9D1VRQ0</accession>
<comment type="caution">
    <text evidence="14">The sequence shown here is derived from an EMBL/GenBank/DDBJ whole genome shotgun (WGS) entry which is preliminary data.</text>
</comment>
<keyword evidence="2 12" id="KW-0540">Nuclease</keyword>
<feature type="non-terminal residue" evidence="14">
    <location>
        <position position="1"/>
    </location>
</feature>
<keyword evidence="7" id="KW-0694">RNA-binding</keyword>
<evidence type="ECO:0000256" key="6">
    <source>
        <dbReference type="ARBA" id="ARBA00022842"/>
    </source>
</evidence>
<keyword evidence="5 12" id="KW-0378">Hydrolase</keyword>
<dbReference type="GO" id="GO:0003677">
    <property type="term" value="F:DNA binding"/>
    <property type="evidence" value="ECO:0007669"/>
    <property type="project" value="UniProtKB-UniRule"/>
</dbReference>
<organism evidence="14 15">
    <name type="scientific">Candidatus Barnesiella excrementipullorum</name>
    <dbReference type="NCBI Taxonomy" id="2838479"/>
    <lineage>
        <taxon>Bacteria</taxon>
        <taxon>Pseudomonadati</taxon>
        <taxon>Bacteroidota</taxon>
        <taxon>Bacteroidia</taxon>
        <taxon>Bacteroidales</taxon>
        <taxon>Barnesiellaceae</taxon>
        <taxon>Barnesiella</taxon>
    </lineage>
</organism>
<keyword evidence="9 12" id="KW-0238">DNA-binding</keyword>
<evidence type="ECO:0000313" key="15">
    <source>
        <dbReference type="Proteomes" id="UP000824246"/>
    </source>
</evidence>
<reference evidence="14" key="1">
    <citation type="journal article" date="2021" name="PeerJ">
        <title>Extensive microbial diversity within the chicken gut microbiome revealed by metagenomics and culture.</title>
        <authorList>
            <person name="Gilroy R."/>
            <person name="Ravi A."/>
            <person name="Getino M."/>
            <person name="Pursley I."/>
            <person name="Horton D.L."/>
            <person name="Alikhan N.F."/>
            <person name="Baker D."/>
            <person name="Gharbi K."/>
            <person name="Hall N."/>
            <person name="Watson M."/>
            <person name="Adriaenssens E.M."/>
            <person name="Foster-Nyarko E."/>
            <person name="Jarju S."/>
            <person name="Secka A."/>
            <person name="Antonio M."/>
            <person name="Oren A."/>
            <person name="Chaudhuri R.R."/>
            <person name="La Ragione R."/>
            <person name="Hildebrand F."/>
            <person name="Pallen M.J."/>
        </authorList>
    </citation>
    <scope>NUCLEOTIDE SEQUENCE</scope>
    <source>
        <strain evidence="14">ChiHjej12B11-16260</strain>
    </source>
</reference>
<dbReference type="InterPro" id="IPR003615">
    <property type="entry name" value="HNH_nuc"/>
</dbReference>
<dbReference type="PROSITE" id="PS51749">
    <property type="entry name" value="HNH_CAS9"/>
    <property type="match status" value="1"/>
</dbReference>
<dbReference type="GO" id="GO:0051607">
    <property type="term" value="P:defense response to virus"/>
    <property type="evidence" value="ECO:0007669"/>
    <property type="project" value="UniProtKB-KW"/>
</dbReference>
<dbReference type="Pfam" id="PF18541">
    <property type="entry name" value="RuvC_III"/>
    <property type="match status" value="1"/>
</dbReference>
<name>A0A9D1VRQ0_9BACT</name>
<protein>
    <submittedName>
        <fullName evidence="14">Type II CRISPR RNA-guided endonuclease Cas9</fullName>
    </submittedName>
</protein>
<sequence length="953" mass="110281">LTEIVRHPITHRIERIVRELSIEEKNILCTELSIVGGLEKEDVLKLLFGTAENYDLNFKEYDGNKTFSALFAKYRQIAELAGGNMSKCKTAREKIEAVERVFDTCNYETRLLHFDSSLPSHDCYLQPAYMLWHLLYSYEGDNSKSGIEGLIRKIMELTRMEREYAAMIAGVSFESDYGSLSNKAMLKILPFMKDGNDYSVACCYAGYRHSRNSLTKEENENRPLKAHLDILPRNALHNPVVEKILNQMVHVVNAVIDRYGPLDEIRVEMAREIKSSAQEREDKYKAMNDAAHKHEAIRKILREEFHIEHPSRNDIIRYKLYEELDMNGHKTLYTDTYIPRESIFSKEFDIEHIIPKARLFDDSFSNKTLEVRKANIEKGDMTAYDYVATLGAEALTAYEGRVDYLYKKKKISEGKWKKLRMKQADIPDDFIDRDLRNTQYIARYAMSMLRDVVRVVVPTVGAVTSRLREDWQLVDVMKELNREKYERLGLVEYYRDKDGRLLWQIKDWSKRNDHRHHAMDALTVAFTKLSYVQYLNNLNARSDKSSSIYAIEKAELSRSGNGGQLRFNPPIPDFRREALRHLQTVLVSIKAKNKVVTLNLNKTKCKGSNKGRMQLTPRGSLHKETVYGMRRQVSVIPKTIGAAFTADVIQRVTNRRYREALLQRLAQFDGDAKKAFTGKNRLDKNPVYCDEAHRQAVPMVVKIFTYEVIYTVRKSVADKLNIEKIVDSGVRKKLQEHIDKYGEASFSDLETHPIYLDEEKGITIKKVTVKGLNNAVPLHDKCDYAGRYITDAAGRRIPADYVSTGNNHHVAIFRDADGKLQEHIVSFMEAVARCVQGLPVVDKAYNREVGWTFLFTMKQNEYFLFPDEKSGFNPQEIDLSDPENYARISPHLFRVQKLATKNYMFRHHLETTVNEEKQLKNITWRLIQNTAALEGIVKVRINHIGEIIYVGEE</sequence>
<dbReference type="Gene3D" id="3.30.420.10">
    <property type="entry name" value="Ribonuclease H-like superfamily/Ribonuclease H"/>
    <property type="match status" value="2"/>
</dbReference>
<evidence type="ECO:0000256" key="11">
    <source>
        <dbReference type="ARBA" id="ARBA00046380"/>
    </source>
</evidence>
<evidence type="ECO:0000259" key="13">
    <source>
        <dbReference type="PROSITE" id="PS51749"/>
    </source>
</evidence>
<evidence type="ECO:0000256" key="12">
    <source>
        <dbReference type="PROSITE-ProRule" id="PRU01085"/>
    </source>
</evidence>
<dbReference type="GO" id="GO:0003723">
    <property type="term" value="F:RNA binding"/>
    <property type="evidence" value="ECO:0007669"/>
    <property type="project" value="UniProtKB-UniRule"/>
</dbReference>
<dbReference type="InterPro" id="IPR036397">
    <property type="entry name" value="RNaseH_sf"/>
</dbReference>
<dbReference type="GO" id="GO:0016787">
    <property type="term" value="F:hydrolase activity"/>
    <property type="evidence" value="ECO:0007669"/>
    <property type="project" value="UniProtKB-KW"/>
</dbReference>
<evidence type="ECO:0000256" key="7">
    <source>
        <dbReference type="ARBA" id="ARBA00022884"/>
    </source>
</evidence>
<feature type="domain" description="HNH Cas9-type" evidence="13">
    <location>
        <begin position="276"/>
        <end position="435"/>
    </location>
</feature>
<evidence type="ECO:0000256" key="9">
    <source>
        <dbReference type="ARBA" id="ARBA00023125"/>
    </source>
</evidence>
<dbReference type="InterPro" id="IPR033114">
    <property type="entry name" value="HNH_CAS9"/>
</dbReference>
<dbReference type="GO" id="GO:0046872">
    <property type="term" value="F:metal ion binding"/>
    <property type="evidence" value="ECO:0007669"/>
    <property type="project" value="UniProtKB-KW"/>
</dbReference>
<dbReference type="Proteomes" id="UP000824246">
    <property type="component" value="Unassembled WGS sequence"/>
</dbReference>
<evidence type="ECO:0000256" key="4">
    <source>
        <dbReference type="ARBA" id="ARBA00022759"/>
    </source>
</evidence>
<dbReference type="Pfam" id="PF13395">
    <property type="entry name" value="HNH_4"/>
    <property type="match status" value="1"/>
</dbReference>
<keyword evidence="8" id="KW-0051">Antiviral defense</keyword>